<evidence type="ECO:0000259" key="1">
    <source>
        <dbReference type="PROSITE" id="PS51186"/>
    </source>
</evidence>
<dbReference type="Gene3D" id="3.40.630.30">
    <property type="match status" value="1"/>
</dbReference>
<dbReference type="CDD" id="cd04301">
    <property type="entry name" value="NAT_SF"/>
    <property type="match status" value="1"/>
</dbReference>
<dbReference type="PROSITE" id="PS51186">
    <property type="entry name" value="GNAT"/>
    <property type="match status" value="1"/>
</dbReference>
<comment type="caution">
    <text evidence="2">The sequence shown here is derived from an EMBL/GenBank/DDBJ whole genome shotgun (WGS) entry which is preliminary data.</text>
</comment>
<evidence type="ECO:0000313" key="3">
    <source>
        <dbReference type="Proteomes" id="UP000316096"/>
    </source>
</evidence>
<evidence type="ECO:0000313" key="2">
    <source>
        <dbReference type="EMBL" id="TQL97196.1"/>
    </source>
</evidence>
<dbReference type="EMBL" id="VFOZ01000001">
    <property type="protein sequence ID" value="TQL97196.1"/>
    <property type="molecule type" value="Genomic_DNA"/>
</dbReference>
<keyword evidence="2" id="KW-0808">Transferase</keyword>
<dbReference type="InterPro" id="IPR016181">
    <property type="entry name" value="Acyl_CoA_acyltransferase"/>
</dbReference>
<proteinExistence type="predicted"/>
<dbReference type="AlphaFoldDB" id="A0A543CJE2"/>
<dbReference type="Pfam" id="PF00583">
    <property type="entry name" value="Acetyltransf_1"/>
    <property type="match status" value="1"/>
</dbReference>
<sequence>MSWVITGDIAAFDTAAGDFLRSRPVENTVLVTVLESLQARGLTAYGNAPAILGSWTVGGCAAGAFVHTPPFPMLLSTMPEQAVEELTAALMAHDLRPPGVTARREIAEAFAARWRMVAGADFTVWERRRLFRLVQVRRPAAPGQARAAGPSDRDLLLSWYDAAEKEIRERPGDHSAAIDDRIGYGGVTLWERDGVPVALAGQSRMVAGMVRIAPVYTPPEHRRHGYGAAATAAVSQFAIDAGAQEVVVFSDLANPATNVIHQRIGYQPLDDYLVLSFTTPHRQLLQ</sequence>
<organism evidence="2 3">
    <name type="scientific">Actinoallomurus bryophytorum</name>
    <dbReference type="NCBI Taxonomy" id="1490222"/>
    <lineage>
        <taxon>Bacteria</taxon>
        <taxon>Bacillati</taxon>
        <taxon>Actinomycetota</taxon>
        <taxon>Actinomycetes</taxon>
        <taxon>Streptosporangiales</taxon>
        <taxon>Thermomonosporaceae</taxon>
        <taxon>Actinoallomurus</taxon>
    </lineage>
</organism>
<dbReference type="InterPro" id="IPR000182">
    <property type="entry name" value="GNAT_dom"/>
</dbReference>
<dbReference type="Proteomes" id="UP000316096">
    <property type="component" value="Unassembled WGS sequence"/>
</dbReference>
<gene>
    <name evidence="2" type="ORF">FB559_2774</name>
</gene>
<protein>
    <submittedName>
        <fullName evidence="2">Acetyltransferase (GNAT) family protein</fullName>
    </submittedName>
</protein>
<reference evidence="2 3" key="1">
    <citation type="submission" date="2019-06" db="EMBL/GenBank/DDBJ databases">
        <title>Sequencing the genomes of 1000 actinobacteria strains.</title>
        <authorList>
            <person name="Klenk H.-P."/>
        </authorList>
    </citation>
    <scope>NUCLEOTIDE SEQUENCE [LARGE SCALE GENOMIC DNA]</scope>
    <source>
        <strain evidence="2 3">DSM 102200</strain>
    </source>
</reference>
<accession>A0A543CJE2</accession>
<dbReference type="OrthoDB" id="3174529at2"/>
<keyword evidence="3" id="KW-1185">Reference proteome</keyword>
<name>A0A543CJE2_9ACTN</name>
<dbReference type="RefSeq" id="WP_141955958.1">
    <property type="nucleotide sequence ID" value="NZ_VFOZ01000001.1"/>
</dbReference>
<dbReference type="GO" id="GO:0016747">
    <property type="term" value="F:acyltransferase activity, transferring groups other than amino-acyl groups"/>
    <property type="evidence" value="ECO:0007669"/>
    <property type="project" value="InterPro"/>
</dbReference>
<dbReference type="SUPFAM" id="SSF55729">
    <property type="entry name" value="Acyl-CoA N-acyltransferases (Nat)"/>
    <property type="match status" value="1"/>
</dbReference>
<feature type="domain" description="N-acetyltransferase" evidence="1">
    <location>
        <begin position="143"/>
        <end position="280"/>
    </location>
</feature>